<comment type="subcellular location">
    <subcellularLocation>
        <location evidence="1">Cytoplasm</location>
    </subcellularLocation>
</comment>
<sequence length="128" mass="14692">MNISSIVVQTLPKYLDEVVETLKNTPECDYHLHDEKGRVIVTIEGEGVEQELKKLRVIEAIPHVISADMQMAYSEDELDAHMQQIENGDAVPKMLNDHDLKPEDIIYNGDLKKKDLEGFARQFDKTKR</sequence>
<gene>
    <name evidence="1" type="primary">napD</name>
    <name evidence="2" type="ORF">FJR48_08360</name>
</gene>
<organism evidence="2 3">
    <name type="scientific">Sulfurimonas lithotrophica</name>
    <dbReference type="NCBI Taxonomy" id="2590022"/>
    <lineage>
        <taxon>Bacteria</taxon>
        <taxon>Pseudomonadati</taxon>
        <taxon>Campylobacterota</taxon>
        <taxon>Epsilonproteobacteria</taxon>
        <taxon>Campylobacterales</taxon>
        <taxon>Sulfurimonadaceae</taxon>
        <taxon>Sulfurimonas</taxon>
    </lineage>
</organism>
<keyword evidence="1" id="KW-0143">Chaperone</keyword>
<keyword evidence="1" id="KW-0963">Cytoplasm</keyword>
<accession>A0A5P8P1X6</accession>
<dbReference type="GO" id="GO:0005048">
    <property type="term" value="F:signal sequence binding"/>
    <property type="evidence" value="ECO:0007669"/>
    <property type="project" value="UniProtKB-UniRule"/>
</dbReference>
<dbReference type="GO" id="GO:0051224">
    <property type="term" value="P:negative regulation of protein transport"/>
    <property type="evidence" value="ECO:0007669"/>
    <property type="project" value="UniProtKB-UniRule"/>
</dbReference>
<dbReference type="OrthoDB" id="1120071at2"/>
<dbReference type="RefSeq" id="WP_152307690.1">
    <property type="nucleotide sequence ID" value="NZ_CP043617.1"/>
</dbReference>
<dbReference type="InterPro" id="IPR005623">
    <property type="entry name" value="Chaperone_NapD_NO3_reduct"/>
</dbReference>
<comment type="similarity">
    <text evidence="1">Belongs to the NapD family.</text>
</comment>
<dbReference type="Gene3D" id="3.30.70.920">
    <property type="match status" value="1"/>
</dbReference>
<dbReference type="HAMAP" id="MF_02200">
    <property type="entry name" value="NapD"/>
    <property type="match status" value="1"/>
</dbReference>
<proteinExistence type="inferred from homology"/>
<dbReference type="EMBL" id="CP043617">
    <property type="protein sequence ID" value="QFR49743.1"/>
    <property type="molecule type" value="Genomic_DNA"/>
</dbReference>
<protein>
    <recommendedName>
        <fullName evidence="1">Chaperone NapD</fullName>
    </recommendedName>
    <alternativeName>
        <fullName evidence="1">NapA signal peptide-binding chaperone NapD</fullName>
    </alternativeName>
</protein>
<dbReference type="AlphaFoldDB" id="A0A5P8P1X6"/>
<dbReference type="Proteomes" id="UP000326944">
    <property type="component" value="Chromosome"/>
</dbReference>
<name>A0A5P8P1X6_9BACT</name>
<evidence type="ECO:0000313" key="2">
    <source>
        <dbReference type="EMBL" id="QFR49743.1"/>
    </source>
</evidence>
<reference evidence="2 3" key="1">
    <citation type="submission" date="2019-09" db="EMBL/GenBank/DDBJ databases">
        <title>Sulfurimonas gotlandica sp. nov., a chemoautotrophic and psychrotolerant epsilonproteobacterium isolated from a pelagic redoxcline, and an emended description of the genus Sulfurimonas.</title>
        <authorList>
            <person name="Wang S."/>
            <person name="Jiang L."/>
            <person name="Shao S."/>
        </authorList>
    </citation>
    <scope>NUCLEOTIDE SEQUENCE [LARGE SCALE GENOMIC DNA]</scope>
    <source>
        <strain evidence="2 3">GYSZ_1</strain>
    </source>
</reference>
<dbReference type="KEGG" id="sulg:FJR48_08360"/>
<dbReference type="GO" id="GO:0005737">
    <property type="term" value="C:cytoplasm"/>
    <property type="evidence" value="ECO:0007669"/>
    <property type="project" value="UniProtKB-SubCell"/>
</dbReference>
<dbReference type="Pfam" id="PF03927">
    <property type="entry name" value="NapD"/>
    <property type="match status" value="1"/>
</dbReference>
<keyword evidence="3" id="KW-1185">Reference proteome</keyword>
<comment type="function">
    <text evidence="1">Chaperone for NapA, the catalytic subunit of the periplasmic nitrate reductase. It binds directly and specifically to the twin-arginine signal peptide of NapA, preventing premature interaction with the Tat translocase and premature export.</text>
</comment>
<evidence type="ECO:0000256" key="1">
    <source>
        <dbReference type="HAMAP-Rule" id="MF_02200"/>
    </source>
</evidence>
<evidence type="ECO:0000313" key="3">
    <source>
        <dbReference type="Proteomes" id="UP000326944"/>
    </source>
</evidence>
<comment type="subunit">
    <text evidence="1">Interacts with the cytoplasmic NapA precursor.</text>
</comment>